<keyword evidence="2" id="KW-0245">EGF-like domain</keyword>
<feature type="repeat" description="LDL-receptor class B" evidence="12">
    <location>
        <begin position="42"/>
        <end position="83"/>
    </location>
</feature>
<dbReference type="SMART" id="SM00192">
    <property type="entry name" value="LDLa"/>
    <property type="match status" value="1"/>
</dbReference>
<dbReference type="InterPro" id="IPR000033">
    <property type="entry name" value="LDLR_classB_rpt"/>
</dbReference>
<accession>A0ABV0PIE3</accession>
<dbReference type="InterPro" id="IPR011042">
    <property type="entry name" value="6-blade_b-propeller_TolB-like"/>
</dbReference>
<comment type="caution">
    <text evidence="13">The sequence shown here is derived from an EMBL/GenBank/DDBJ whole genome shotgun (WGS) entry which is preliminary data.</text>
</comment>
<dbReference type="Gene3D" id="2.120.10.30">
    <property type="entry name" value="TolB, C-terminal domain"/>
    <property type="match status" value="1"/>
</dbReference>
<evidence type="ECO:0000256" key="2">
    <source>
        <dbReference type="ARBA" id="ARBA00022536"/>
    </source>
</evidence>
<evidence type="ECO:0000256" key="11">
    <source>
        <dbReference type="PROSITE-ProRule" id="PRU00124"/>
    </source>
</evidence>
<dbReference type="EMBL" id="JAHRIO010074300">
    <property type="protein sequence ID" value="MEQ2183127.1"/>
    <property type="molecule type" value="Genomic_DNA"/>
</dbReference>
<feature type="disulfide bond" evidence="11">
    <location>
        <begin position="190"/>
        <end position="202"/>
    </location>
</feature>
<evidence type="ECO:0000256" key="1">
    <source>
        <dbReference type="ARBA" id="ARBA00004167"/>
    </source>
</evidence>
<dbReference type="InterPro" id="IPR036055">
    <property type="entry name" value="LDL_receptor-like_sf"/>
</dbReference>
<dbReference type="SMART" id="SM00135">
    <property type="entry name" value="LY"/>
    <property type="match status" value="1"/>
</dbReference>
<feature type="disulfide bond" evidence="11">
    <location>
        <begin position="209"/>
        <end position="224"/>
    </location>
</feature>
<dbReference type="Proteomes" id="UP001476798">
    <property type="component" value="Unassembled WGS sequence"/>
</dbReference>
<evidence type="ECO:0000256" key="9">
    <source>
        <dbReference type="ARBA" id="ARBA00023170"/>
    </source>
</evidence>
<dbReference type="PANTHER" id="PTHR22722:SF14">
    <property type="entry name" value="MEGALIN, ISOFORM A"/>
    <property type="match status" value="1"/>
</dbReference>
<keyword evidence="10" id="KW-0325">Glycoprotein</keyword>
<feature type="disulfide bond" evidence="11">
    <location>
        <begin position="197"/>
        <end position="215"/>
    </location>
</feature>
<evidence type="ECO:0000256" key="5">
    <source>
        <dbReference type="ARBA" id="ARBA00022737"/>
    </source>
</evidence>
<keyword evidence="8 11" id="KW-1015">Disulfide bond</keyword>
<dbReference type="PROSITE" id="PS50068">
    <property type="entry name" value="LDLRA_2"/>
    <property type="match status" value="1"/>
</dbReference>
<dbReference type="InterPro" id="IPR002172">
    <property type="entry name" value="LDrepeatLR_classA_rpt"/>
</dbReference>
<proteinExistence type="predicted"/>
<name>A0ABV0PIE3_9TELE</name>
<dbReference type="InterPro" id="IPR023415">
    <property type="entry name" value="LDLR_class-A_CS"/>
</dbReference>
<reference evidence="13 14" key="1">
    <citation type="submission" date="2021-06" db="EMBL/GenBank/DDBJ databases">
        <authorList>
            <person name="Palmer J.M."/>
        </authorList>
    </citation>
    <scope>NUCLEOTIDE SEQUENCE [LARGE SCALE GENOMIC DNA]</scope>
    <source>
        <strain evidence="13 14">GA_2019</strain>
        <tissue evidence="13">Muscle</tissue>
    </source>
</reference>
<dbReference type="Gene3D" id="4.10.400.10">
    <property type="entry name" value="Low-density Lipoprotein Receptor"/>
    <property type="match status" value="1"/>
</dbReference>
<dbReference type="PROSITE" id="PS51120">
    <property type="entry name" value="LDLRB"/>
    <property type="match status" value="1"/>
</dbReference>
<evidence type="ECO:0000256" key="12">
    <source>
        <dbReference type="PROSITE-ProRule" id="PRU00461"/>
    </source>
</evidence>
<keyword evidence="6" id="KW-1133">Transmembrane helix</keyword>
<keyword evidence="5" id="KW-0677">Repeat</keyword>
<dbReference type="PANTHER" id="PTHR22722">
    <property type="entry name" value="LOW-DENSITY LIPOPROTEIN RECEPTOR-RELATED PROTEIN 2-RELATED"/>
    <property type="match status" value="1"/>
</dbReference>
<organism evidence="13 14">
    <name type="scientific">Goodea atripinnis</name>
    <dbReference type="NCBI Taxonomy" id="208336"/>
    <lineage>
        <taxon>Eukaryota</taxon>
        <taxon>Metazoa</taxon>
        <taxon>Chordata</taxon>
        <taxon>Craniata</taxon>
        <taxon>Vertebrata</taxon>
        <taxon>Euteleostomi</taxon>
        <taxon>Actinopterygii</taxon>
        <taxon>Neopterygii</taxon>
        <taxon>Teleostei</taxon>
        <taxon>Neoteleostei</taxon>
        <taxon>Acanthomorphata</taxon>
        <taxon>Ovalentaria</taxon>
        <taxon>Atherinomorphae</taxon>
        <taxon>Cyprinodontiformes</taxon>
        <taxon>Goodeidae</taxon>
        <taxon>Goodea</taxon>
    </lineage>
</organism>
<sequence>MFWTDWGDRAAGIYRGYMDGTNVSCIVSEGVRWPNGITADDQWLYWTEAFSDRIERADFTGGQRSVLMEGLPHPYAIAVFKNDLYWDDWSRMGIFKAPKAGSENNELIVGRLTGVMDLKIFYKGKSRGHNACADQPCSLLCLPQPSHRHTCVCPDGAPTLTMPNGELQCQCPPGYHLQNNTCIKTESHQCGPGEFTCARGVCIRDAWRCDGDNDCRDWSDEANCTGWFLITNHCGTIQ</sequence>
<evidence type="ECO:0000256" key="3">
    <source>
        <dbReference type="ARBA" id="ARBA00022583"/>
    </source>
</evidence>
<evidence type="ECO:0000313" key="13">
    <source>
        <dbReference type="EMBL" id="MEQ2183127.1"/>
    </source>
</evidence>
<evidence type="ECO:0000256" key="8">
    <source>
        <dbReference type="ARBA" id="ARBA00023157"/>
    </source>
</evidence>
<keyword evidence="3" id="KW-0254">Endocytosis</keyword>
<dbReference type="CDD" id="cd00112">
    <property type="entry name" value="LDLa"/>
    <property type="match status" value="1"/>
</dbReference>
<evidence type="ECO:0000256" key="10">
    <source>
        <dbReference type="ARBA" id="ARBA00023180"/>
    </source>
</evidence>
<evidence type="ECO:0000256" key="7">
    <source>
        <dbReference type="ARBA" id="ARBA00023136"/>
    </source>
</evidence>
<keyword evidence="7" id="KW-0472">Membrane</keyword>
<gene>
    <name evidence="13" type="ORF">GOODEAATRI_029407</name>
</gene>
<dbReference type="SUPFAM" id="SSF63825">
    <property type="entry name" value="YWTD domain"/>
    <property type="match status" value="1"/>
</dbReference>
<dbReference type="SUPFAM" id="SSF57424">
    <property type="entry name" value="LDL receptor-like module"/>
    <property type="match status" value="1"/>
</dbReference>
<comment type="subcellular location">
    <subcellularLocation>
        <location evidence="1">Membrane</location>
        <topology evidence="1">Single-pass membrane protein</topology>
    </subcellularLocation>
</comment>
<dbReference type="InterPro" id="IPR051221">
    <property type="entry name" value="LDLR-related"/>
</dbReference>
<keyword evidence="14" id="KW-1185">Reference proteome</keyword>
<dbReference type="Pfam" id="PF00058">
    <property type="entry name" value="Ldl_recept_b"/>
    <property type="match status" value="2"/>
</dbReference>
<keyword evidence="4" id="KW-0812">Transmembrane</keyword>
<keyword evidence="9" id="KW-0675">Receptor</keyword>
<dbReference type="PROSITE" id="PS01209">
    <property type="entry name" value="LDLRA_1"/>
    <property type="match status" value="1"/>
</dbReference>
<evidence type="ECO:0000256" key="4">
    <source>
        <dbReference type="ARBA" id="ARBA00022692"/>
    </source>
</evidence>
<dbReference type="Pfam" id="PF00057">
    <property type="entry name" value="Ldl_recept_a"/>
    <property type="match status" value="1"/>
</dbReference>
<evidence type="ECO:0000313" key="14">
    <source>
        <dbReference type="Proteomes" id="UP001476798"/>
    </source>
</evidence>
<evidence type="ECO:0000256" key="6">
    <source>
        <dbReference type="ARBA" id="ARBA00022989"/>
    </source>
</evidence>
<protein>
    <submittedName>
        <fullName evidence="13">Uncharacterized protein</fullName>
    </submittedName>
</protein>